<dbReference type="InterPro" id="IPR029058">
    <property type="entry name" value="AB_hydrolase_fold"/>
</dbReference>
<evidence type="ECO:0000256" key="11">
    <source>
        <dbReference type="PIRNR" id="PIRNR006431"/>
    </source>
</evidence>
<keyword evidence="8 11" id="KW-0645">Protease</keyword>
<dbReference type="PIRSF" id="PIRSF006431">
    <property type="entry name" value="Pept_S33"/>
    <property type="match status" value="1"/>
</dbReference>
<evidence type="ECO:0000313" key="15">
    <source>
        <dbReference type="EMBL" id="ETD67727.1"/>
    </source>
</evidence>
<dbReference type="OrthoDB" id="9796770at2"/>
<dbReference type="EMBL" id="AYSV01000115">
    <property type="protein sequence ID" value="ETD67727.1"/>
    <property type="molecule type" value="Genomic_DNA"/>
</dbReference>
<keyword evidence="16" id="KW-1185">Reference proteome</keyword>
<reference evidence="15 16" key="1">
    <citation type="submission" date="2013-11" db="EMBL/GenBank/DDBJ databases">
        <title>Genomic analysis of Pelistega sp. HM-7.</title>
        <authorList>
            <person name="Kumbhare S.V."/>
            <person name="Shetty S.A."/>
            <person name="Sharma O."/>
            <person name="Dhotre D.P."/>
        </authorList>
    </citation>
    <scope>NUCLEOTIDE SEQUENCE [LARGE SCALE GENOMIC DNA]</scope>
    <source>
        <strain evidence="15 16">HM-7</strain>
    </source>
</reference>
<feature type="domain" description="AB hydrolase-1" evidence="14">
    <location>
        <begin position="33"/>
        <end position="294"/>
    </location>
</feature>
<sequence length="314" mass="36179">MLYPTIEPYKTGYLDTNDGHSIYWELCGNPNGKPVIFLHGGPGAGCTENHRRLFNPEKYHIMLFDQRGCGRSLPYASLENNTTWHLVEDINRLRNEILAAEKAMIFGGSWGSTLALAYAETYPEHVSELIIRGIFTARKEEIRWFYQEGASYLFPDYWEDYVKPIPENERHDLLSAFHRRLTGQDETEKLAAASAWGQWEGRTITLLPDQDTANHFSADSFVVAFARIENHYFMQNGFFEDNQLINNVDKIRHIPCIIIQGRYDACTPVHTAWELHRAWPEADFQLIHDAGHAFSEPGIMRALIDATDKWADKR</sequence>
<dbReference type="NCBIfam" id="TIGR01249">
    <property type="entry name" value="pro_imino_pep_1"/>
    <property type="match status" value="1"/>
</dbReference>
<keyword evidence="7 11" id="KW-0963">Cytoplasm</keyword>
<dbReference type="InterPro" id="IPR002410">
    <property type="entry name" value="Peptidase_S33"/>
</dbReference>
<comment type="caution">
    <text evidence="15">The sequence shown here is derived from an EMBL/GenBank/DDBJ whole genome shotgun (WGS) entry which is preliminary data.</text>
</comment>
<feature type="active site" description="Nucleophile" evidence="12">
    <location>
        <position position="109"/>
    </location>
</feature>
<organism evidence="15 16">
    <name type="scientific">Pelistega indica</name>
    <dbReference type="NCBI Taxonomy" id="1414851"/>
    <lineage>
        <taxon>Bacteria</taxon>
        <taxon>Pseudomonadati</taxon>
        <taxon>Pseudomonadota</taxon>
        <taxon>Betaproteobacteria</taxon>
        <taxon>Burkholderiales</taxon>
        <taxon>Alcaligenaceae</taxon>
        <taxon>Pelistega</taxon>
    </lineage>
</organism>
<evidence type="ECO:0000256" key="1">
    <source>
        <dbReference type="ARBA" id="ARBA00001585"/>
    </source>
</evidence>
<feature type="active site" evidence="12">
    <location>
        <position position="264"/>
    </location>
</feature>
<dbReference type="Pfam" id="PF00561">
    <property type="entry name" value="Abhydrolase_1"/>
    <property type="match status" value="1"/>
</dbReference>
<proteinExistence type="inferred from homology"/>
<evidence type="ECO:0000256" key="9">
    <source>
        <dbReference type="ARBA" id="ARBA00022801"/>
    </source>
</evidence>
<dbReference type="GO" id="GO:0006508">
    <property type="term" value="P:proteolysis"/>
    <property type="evidence" value="ECO:0007669"/>
    <property type="project" value="UniProtKB-KW"/>
</dbReference>
<dbReference type="EC" id="3.4.11.5" evidence="4 11"/>
<evidence type="ECO:0000313" key="16">
    <source>
        <dbReference type="Proteomes" id="UP000018766"/>
    </source>
</evidence>
<dbReference type="GO" id="GO:0005737">
    <property type="term" value="C:cytoplasm"/>
    <property type="evidence" value="ECO:0007669"/>
    <property type="project" value="UniProtKB-SubCell"/>
</dbReference>
<evidence type="ECO:0000256" key="3">
    <source>
        <dbReference type="ARBA" id="ARBA00010088"/>
    </source>
</evidence>
<dbReference type="Gene3D" id="3.40.50.1820">
    <property type="entry name" value="alpha/beta hydrolase"/>
    <property type="match status" value="1"/>
</dbReference>
<evidence type="ECO:0000256" key="4">
    <source>
        <dbReference type="ARBA" id="ARBA00012568"/>
    </source>
</evidence>
<comment type="similarity">
    <text evidence="3 11 13">Belongs to the peptidase S33 family.</text>
</comment>
<dbReference type="GO" id="GO:0004177">
    <property type="term" value="F:aminopeptidase activity"/>
    <property type="evidence" value="ECO:0007669"/>
    <property type="project" value="UniProtKB-UniRule"/>
</dbReference>
<evidence type="ECO:0000256" key="2">
    <source>
        <dbReference type="ARBA" id="ARBA00004496"/>
    </source>
</evidence>
<evidence type="ECO:0000259" key="14">
    <source>
        <dbReference type="Pfam" id="PF00561"/>
    </source>
</evidence>
<dbReference type="SUPFAM" id="SSF53474">
    <property type="entry name" value="alpha/beta-Hydrolases"/>
    <property type="match status" value="1"/>
</dbReference>
<dbReference type="PANTHER" id="PTHR43722:SF1">
    <property type="entry name" value="PROLINE IMINOPEPTIDASE"/>
    <property type="match status" value="1"/>
</dbReference>
<gene>
    <name evidence="15" type="ORF">V757_10935</name>
</gene>
<dbReference type="PANTHER" id="PTHR43722">
    <property type="entry name" value="PROLINE IMINOPEPTIDASE"/>
    <property type="match status" value="1"/>
</dbReference>
<keyword evidence="6 11" id="KW-0031">Aminopeptidase</keyword>
<evidence type="ECO:0000256" key="6">
    <source>
        <dbReference type="ARBA" id="ARBA00022438"/>
    </source>
</evidence>
<dbReference type="InterPro" id="IPR000073">
    <property type="entry name" value="AB_hydrolase_1"/>
</dbReference>
<comment type="catalytic activity">
    <reaction evidence="1 11 13">
        <text>Release of N-terminal proline from a peptide.</text>
        <dbReference type="EC" id="3.4.11.5"/>
    </reaction>
</comment>
<dbReference type="PATRIC" id="fig|1414851.3.peg.2281"/>
<dbReference type="AlphaFoldDB" id="V8FWB2"/>
<evidence type="ECO:0000256" key="8">
    <source>
        <dbReference type="ARBA" id="ARBA00022670"/>
    </source>
</evidence>
<evidence type="ECO:0000256" key="13">
    <source>
        <dbReference type="RuleBase" id="RU003421"/>
    </source>
</evidence>
<comment type="subcellular location">
    <subcellularLocation>
        <location evidence="2 11">Cytoplasm</location>
    </subcellularLocation>
</comment>
<evidence type="ECO:0000256" key="7">
    <source>
        <dbReference type="ARBA" id="ARBA00022490"/>
    </source>
</evidence>
<evidence type="ECO:0000256" key="12">
    <source>
        <dbReference type="PIRSR" id="PIRSR006431-1"/>
    </source>
</evidence>
<dbReference type="RefSeq" id="WP_023952688.1">
    <property type="nucleotide sequence ID" value="NZ_AYSV01000115.1"/>
</dbReference>
<accession>V8FWB2</accession>
<feature type="active site" description="Proton donor" evidence="12">
    <location>
        <position position="292"/>
    </location>
</feature>
<name>V8FWB2_9BURK</name>
<dbReference type="InterPro" id="IPR005944">
    <property type="entry name" value="Pro_iminopeptidase"/>
</dbReference>
<evidence type="ECO:0000256" key="10">
    <source>
        <dbReference type="ARBA" id="ARBA00029605"/>
    </source>
</evidence>
<protein>
    <recommendedName>
        <fullName evidence="5 11">Proline iminopeptidase</fullName>
        <shortName evidence="11">PIP</shortName>
        <ecNumber evidence="4 11">3.4.11.5</ecNumber>
    </recommendedName>
    <alternativeName>
        <fullName evidence="10 11">Prolyl aminopeptidase</fullName>
    </alternativeName>
</protein>
<dbReference type="Proteomes" id="UP000018766">
    <property type="component" value="Unassembled WGS sequence"/>
</dbReference>
<keyword evidence="9 11" id="KW-0378">Hydrolase</keyword>
<dbReference type="PRINTS" id="PR00793">
    <property type="entry name" value="PROAMNOPTASE"/>
</dbReference>
<evidence type="ECO:0000256" key="5">
    <source>
        <dbReference type="ARBA" id="ARBA00021843"/>
    </source>
</evidence>